<evidence type="ECO:0000256" key="1">
    <source>
        <dbReference type="ARBA" id="ARBA00004417"/>
    </source>
</evidence>
<keyword evidence="4" id="KW-0547">Nucleotide-binding</keyword>
<dbReference type="Gene3D" id="3.40.50.300">
    <property type="entry name" value="P-loop containing nucleotide triphosphate hydrolases"/>
    <property type="match status" value="1"/>
</dbReference>
<dbReference type="InterPro" id="IPR003439">
    <property type="entry name" value="ABC_transporter-like_ATP-bd"/>
</dbReference>
<dbReference type="NCBIfam" id="TIGR01727">
    <property type="entry name" value="oligo_HPY"/>
    <property type="match status" value="1"/>
</dbReference>
<organism evidence="8 9">
    <name type="scientific">Bradyrhizobium brasilense</name>
    <dbReference type="NCBI Taxonomy" id="1419277"/>
    <lineage>
        <taxon>Bacteria</taxon>
        <taxon>Pseudomonadati</taxon>
        <taxon>Pseudomonadota</taxon>
        <taxon>Alphaproteobacteria</taxon>
        <taxon>Hyphomicrobiales</taxon>
        <taxon>Nitrobacteraceae</taxon>
        <taxon>Bradyrhizobium</taxon>
    </lineage>
</organism>
<dbReference type="Proteomes" id="UP000199245">
    <property type="component" value="Unassembled WGS sequence"/>
</dbReference>
<dbReference type="AlphaFoldDB" id="A0A1G7LII4"/>
<comment type="subcellular location">
    <subcellularLocation>
        <location evidence="1">Cell inner membrane</location>
        <topology evidence="1">Peripheral membrane protein</topology>
    </subcellularLocation>
</comment>
<keyword evidence="5 8" id="KW-0067">ATP-binding</keyword>
<dbReference type="InterPro" id="IPR013563">
    <property type="entry name" value="Oligopep_ABC_C"/>
</dbReference>
<dbReference type="CDD" id="cd03257">
    <property type="entry name" value="ABC_NikE_OppD_transporters"/>
    <property type="match status" value="1"/>
</dbReference>
<evidence type="ECO:0000313" key="8">
    <source>
        <dbReference type="EMBL" id="SDF49164.1"/>
    </source>
</evidence>
<dbReference type="PROSITE" id="PS50893">
    <property type="entry name" value="ABC_TRANSPORTER_2"/>
    <property type="match status" value="1"/>
</dbReference>
<dbReference type="InterPro" id="IPR027417">
    <property type="entry name" value="P-loop_NTPase"/>
</dbReference>
<dbReference type="Pfam" id="PF00005">
    <property type="entry name" value="ABC_tran"/>
    <property type="match status" value="1"/>
</dbReference>
<evidence type="ECO:0000256" key="3">
    <source>
        <dbReference type="ARBA" id="ARBA00022448"/>
    </source>
</evidence>
<evidence type="ECO:0000313" key="9">
    <source>
        <dbReference type="Proteomes" id="UP000199245"/>
    </source>
</evidence>
<sequence>MKGALLLAEDLAKAYPSRGSLFAPRSRVLAVDGVSIWLNKGETLGLVGESGCGKSTLGRLLLGLEKPDAGCVTFDNEVMPPSQAAAWRRLRARMQLVYQDPLGALDARLSVAEQVGEPLSIHGIDSPAKRKARVLALLADVGLSEQHGARLPHELSGGQRQRVVLARALATSPDLLVCDEPISALDVSIQAQVINLFMDIQQKFDVAMLFISHDLRAVRQVSQRIAVMYLGRIVEQGITDDILHAPLHPYTRALVSAVPDVRKPRTRRTILAGDPPNPADRRGGCEFHSRCPVAMSICSTLKPLLLGSGSRGRQVACHLAAENASRLLGAH</sequence>
<dbReference type="PANTHER" id="PTHR43776">
    <property type="entry name" value="TRANSPORT ATP-BINDING PROTEIN"/>
    <property type="match status" value="1"/>
</dbReference>
<dbReference type="SUPFAM" id="SSF52540">
    <property type="entry name" value="P-loop containing nucleoside triphosphate hydrolases"/>
    <property type="match status" value="1"/>
</dbReference>
<dbReference type="Pfam" id="PF08352">
    <property type="entry name" value="oligo_HPY"/>
    <property type="match status" value="1"/>
</dbReference>
<dbReference type="FunFam" id="3.40.50.300:FF:000016">
    <property type="entry name" value="Oligopeptide ABC transporter ATP-binding component"/>
    <property type="match status" value="1"/>
</dbReference>
<dbReference type="InterPro" id="IPR003593">
    <property type="entry name" value="AAA+_ATPase"/>
</dbReference>
<dbReference type="GO" id="GO:0016887">
    <property type="term" value="F:ATP hydrolysis activity"/>
    <property type="evidence" value="ECO:0007669"/>
    <property type="project" value="InterPro"/>
</dbReference>
<evidence type="ECO:0000256" key="2">
    <source>
        <dbReference type="ARBA" id="ARBA00005417"/>
    </source>
</evidence>
<comment type="similarity">
    <text evidence="2">Belongs to the ABC transporter superfamily.</text>
</comment>
<comment type="function">
    <text evidence="6">Involved in beta-(1--&gt;2)glucan export. Transmembrane domains (TMD) form a pore in the inner membrane and the ATP-binding domain (NBD) is responsible for energy generation.</text>
</comment>
<evidence type="ECO:0000256" key="4">
    <source>
        <dbReference type="ARBA" id="ARBA00022741"/>
    </source>
</evidence>
<dbReference type="InterPro" id="IPR050319">
    <property type="entry name" value="ABC_transp_ATP-bind"/>
</dbReference>
<keyword evidence="3" id="KW-0813">Transport</keyword>
<dbReference type="PANTHER" id="PTHR43776:SF7">
    <property type="entry name" value="D,D-DIPEPTIDE TRANSPORT ATP-BINDING PROTEIN DDPF-RELATED"/>
    <property type="match status" value="1"/>
</dbReference>
<reference evidence="8 9" key="1">
    <citation type="submission" date="2016-10" db="EMBL/GenBank/DDBJ databases">
        <authorList>
            <person name="de Groot N.N."/>
        </authorList>
    </citation>
    <scope>NUCLEOTIDE SEQUENCE [LARGE SCALE GENOMIC DNA]</scope>
    <source>
        <strain evidence="8 9">R5</strain>
    </source>
</reference>
<dbReference type="PROSITE" id="PS00211">
    <property type="entry name" value="ABC_TRANSPORTER_1"/>
    <property type="match status" value="1"/>
</dbReference>
<gene>
    <name evidence="8" type="ORF">SAMN05216337_10589</name>
</gene>
<evidence type="ECO:0000259" key="7">
    <source>
        <dbReference type="PROSITE" id="PS50893"/>
    </source>
</evidence>
<feature type="domain" description="ABC transporter" evidence="7">
    <location>
        <begin position="6"/>
        <end position="255"/>
    </location>
</feature>
<dbReference type="GO" id="GO:0055085">
    <property type="term" value="P:transmembrane transport"/>
    <property type="evidence" value="ECO:0007669"/>
    <property type="project" value="UniProtKB-ARBA"/>
</dbReference>
<dbReference type="GO" id="GO:0005524">
    <property type="term" value="F:ATP binding"/>
    <property type="evidence" value="ECO:0007669"/>
    <property type="project" value="UniProtKB-KW"/>
</dbReference>
<dbReference type="GO" id="GO:0005886">
    <property type="term" value="C:plasma membrane"/>
    <property type="evidence" value="ECO:0007669"/>
    <property type="project" value="UniProtKB-SubCell"/>
</dbReference>
<dbReference type="InterPro" id="IPR017871">
    <property type="entry name" value="ABC_transporter-like_CS"/>
</dbReference>
<proteinExistence type="inferred from homology"/>
<accession>A0A1G7LII4</accession>
<evidence type="ECO:0000256" key="5">
    <source>
        <dbReference type="ARBA" id="ARBA00022840"/>
    </source>
</evidence>
<name>A0A1G7LII4_9BRAD</name>
<dbReference type="SMART" id="SM00382">
    <property type="entry name" value="AAA"/>
    <property type="match status" value="1"/>
</dbReference>
<dbReference type="EMBL" id="FMZW01000058">
    <property type="protein sequence ID" value="SDF49164.1"/>
    <property type="molecule type" value="Genomic_DNA"/>
</dbReference>
<dbReference type="RefSeq" id="WP_092089743.1">
    <property type="nucleotide sequence ID" value="NZ_FMZW01000058.1"/>
</dbReference>
<evidence type="ECO:0000256" key="6">
    <source>
        <dbReference type="ARBA" id="ARBA00024722"/>
    </source>
</evidence>
<dbReference type="GO" id="GO:0015833">
    <property type="term" value="P:peptide transport"/>
    <property type="evidence" value="ECO:0007669"/>
    <property type="project" value="InterPro"/>
</dbReference>
<protein>
    <submittedName>
        <fullName evidence="8">Peptide/nickel transport system ATP-binding protein</fullName>
    </submittedName>
</protein>